<comment type="caution">
    <text evidence="3">The sequence shown here is derived from an EMBL/GenBank/DDBJ whole genome shotgun (WGS) entry which is preliminary data.</text>
</comment>
<dbReference type="Proteomes" id="UP000316706">
    <property type="component" value="Unassembled WGS sequence"/>
</dbReference>
<dbReference type="AlphaFoldDB" id="A0A543IMP3"/>
<keyword evidence="1" id="KW-0812">Transmembrane</keyword>
<name>A0A543IMP3_9ACTN</name>
<dbReference type="Pfam" id="PF08378">
    <property type="entry name" value="NERD"/>
    <property type="match status" value="1"/>
</dbReference>
<keyword evidence="1" id="KW-0472">Membrane</keyword>
<accession>A0A543IMP3</accession>
<keyword evidence="4" id="KW-1185">Reference proteome</keyword>
<evidence type="ECO:0000259" key="2">
    <source>
        <dbReference type="PROSITE" id="PS50965"/>
    </source>
</evidence>
<feature type="transmembrane region" description="Helical" evidence="1">
    <location>
        <begin position="43"/>
        <end position="64"/>
    </location>
</feature>
<evidence type="ECO:0000313" key="4">
    <source>
        <dbReference type="Proteomes" id="UP000316706"/>
    </source>
</evidence>
<gene>
    <name evidence="3" type="ORF">FHX41_5634</name>
</gene>
<evidence type="ECO:0000256" key="1">
    <source>
        <dbReference type="SAM" id="Phobius"/>
    </source>
</evidence>
<organism evidence="3 4">
    <name type="scientific">Actinomadura hallensis</name>
    <dbReference type="NCBI Taxonomy" id="337895"/>
    <lineage>
        <taxon>Bacteria</taxon>
        <taxon>Bacillati</taxon>
        <taxon>Actinomycetota</taxon>
        <taxon>Actinomycetes</taxon>
        <taxon>Streptosporangiales</taxon>
        <taxon>Thermomonosporaceae</taxon>
        <taxon>Actinomadura</taxon>
    </lineage>
</organism>
<reference evidence="3 4" key="1">
    <citation type="submission" date="2019-06" db="EMBL/GenBank/DDBJ databases">
        <title>Sequencing the genomes of 1000 actinobacteria strains.</title>
        <authorList>
            <person name="Klenk H.-P."/>
        </authorList>
    </citation>
    <scope>NUCLEOTIDE SEQUENCE [LARGE SCALE GENOMIC DNA]</scope>
    <source>
        <strain evidence="3 4">DSM 45043</strain>
    </source>
</reference>
<proteinExistence type="predicted"/>
<feature type="domain" description="NERD" evidence="2">
    <location>
        <begin position="74"/>
        <end position="191"/>
    </location>
</feature>
<protein>
    <submittedName>
        <fullName evidence="3">Nuclease-like protein</fullName>
    </submittedName>
</protein>
<keyword evidence="1" id="KW-1133">Transmembrane helix</keyword>
<evidence type="ECO:0000313" key="3">
    <source>
        <dbReference type="EMBL" id="TQM71856.1"/>
    </source>
</evidence>
<dbReference type="PROSITE" id="PS50965">
    <property type="entry name" value="NERD"/>
    <property type="match status" value="1"/>
</dbReference>
<dbReference type="InterPro" id="IPR011528">
    <property type="entry name" value="NERD"/>
</dbReference>
<sequence length="244" mass="26495">MSDAGASATYRYRALAAEHRWERWTVRTVAAAGSGVIAAGLSAWWAGLVVAALFICGHVAYVRFRPGSVAGWRRGALAERRTGRRLARLDPAGFHVLHDRALPGGPRPMANLDHLVIGLSGVYAIASRRFRVTARLRVEERRLWVGSKPVVGVTRLAVRTADVVADLLSEELGQDVRVTPLVVVHGARVPRDGVEHRGVLFCSAKAIPRRIAREPVVYTSAQVAAIAAAAERLLPPMMEIILPE</sequence>
<dbReference type="EMBL" id="VFPO01000001">
    <property type="protein sequence ID" value="TQM71856.1"/>
    <property type="molecule type" value="Genomic_DNA"/>
</dbReference>